<evidence type="ECO:0000313" key="3">
    <source>
        <dbReference type="EMBL" id="KAK3783369.1"/>
    </source>
</evidence>
<proteinExistence type="predicted"/>
<evidence type="ECO:0000256" key="1">
    <source>
        <dbReference type="SAM" id="MobiDB-lite"/>
    </source>
</evidence>
<keyword evidence="2" id="KW-0732">Signal</keyword>
<feature type="region of interest" description="Disordered" evidence="1">
    <location>
        <begin position="210"/>
        <end position="232"/>
    </location>
</feature>
<reference evidence="3" key="1">
    <citation type="journal article" date="2023" name="G3 (Bethesda)">
        <title>A reference genome for the long-term kleptoplast-retaining sea slug Elysia crispata morphotype clarki.</title>
        <authorList>
            <person name="Eastman K.E."/>
            <person name="Pendleton A.L."/>
            <person name="Shaikh M.A."/>
            <person name="Suttiyut T."/>
            <person name="Ogas R."/>
            <person name="Tomko P."/>
            <person name="Gavelis G."/>
            <person name="Widhalm J.R."/>
            <person name="Wisecaver J.H."/>
        </authorList>
    </citation>
    <scope>NUCLEOTIDE SEQUENCE</scope>
    <source>
        <strain evidence="3">ECLA1</strain>
    </source>
</reference>
<feature type="chain" id="PRO_5041929245" evidence="2">
    <location>
        <begin position="17"/>
        <end position="232"/>
    </location>
</feature>
<evidence type="ECO:0000256" key="2">
    <source>
        <dbReference type="SAM" id="SignalP"/>
    </source>
</evidence>
<dbReference type="EMBL" id="JAWDGP010002417">
    <property type="protein sequence ID" value="KAK3783369.1"/>
    <property type="molecule type" value="Genomic_DNA"/>
</dbReference>
<sequence>MVLIVLLLLLCFVTQAEPACSPVEEVTACDKLEIYALPESPSCTVSEDTESGDIKSVNVSCSTSKVYPKARCRFYNATDRASRYEHLTYSGDESMLYTHGTSRSITRLTHSVRYKSRIWPPALPGIVDAGTSFCPVAVNAPPLRSRYRVRYKPRILCRAQSYGTSVLCPGRSRCNTALCHANFHGMVAVPPNLMLRIEFAESHIKRHRQISPPGVSASKAQEGFLSNTSMST</sequence>
<accession>A0AAE1A8S6</accession>
<protein>
    <submittedName>
        <fullName evidence="3">Uncharacterized protein</fullName>
    </submittedName>
</protein>
<organism evidence="3 4">
    <name type="scientific">Elysia crispata</name>
    <name type="common">lettuce slug</name>
    <dbReference type="NCBI Taxonomy" id="231223"/>
    <lineage>
        <taxon>Eukaryota</taxon>
        <taxon>Metazoa</taxon>
        <taxon>Spiralia</taxon>
        <taxon>Lophotrochozoa</taxon>
        <taxon>Mollusca</taxon>
        <taxon>Gastropoda</taxon>
        <taxon>Heterobranchia</taxon>
        <taxon>Euthyneura</taxon>
        <taxon>Panpulmonata</taxon>
        <taxon>Sacoglossa</taxon>
        <taxon>Placobranchoidea</taxon>
        <taxon>Plakobranchidae</taxon>
        <taxon>Elysia</taxon>
    </lineage>
</organism>
<dbReference type="AlphaFoldDB" id="A0AAE1A8S6"/>
<dbReference type="Proteomes" id="UP001283361">
    <property type="component" value="Unassembled WGS sequence"/>
</dbReference>
<name>A0AAE1A8S6_9GAST</name>
<evidence type="ECO:0000313" key="4">
    <source>
        <dbReference type="Proteomes" id="UP001283361"/>
    </source>
</evidence>
<comment type="caution">
    <text evidence="3">The sequence shown here is derived from an EMBL/GenBank/DDBJ whole genome shotgun (WGS) entry which is preliminary data.</text>
</comment>
<feature type="signal peptide" evidence="2">
    <location>
        <begin position="1"/>
        <end position="16"/>
    </location>
</feature>
<gene>
    <name evidence="3" type="ORF">RRG08_052872</name>
</gene>
<keyword evidence="4" id="KW-1185">Reference proteome</keyword>